<evidence type="ECO:0000256" key="1">
    <source>
        <dbReference type="SAM" id="Coils"/>
    </source>
</evidence>
<evidence type="ECO:0000256" key="2">
    <source>
        <dbReference type="SAM" id="MobiDB-lite"/>
    </source>
</evidence>
<feature type="coiled-coil region" evidence="1">
    <location>
        <begin position="49"/>
        <end position="123"/>
    </location>
</feature>
<keyword evidence="4" id="KW-1185">Reference proteome</keyword>
<name>A0A7I8KW98_SPIIN</name>
<feature type="region of interest" description="Disordered" evidence="2">
    <location>
        <begin position="175"/>
        <end position="221"/>
    </location>
</feature>
<dbReference type="PANTHER" id="PTHR37174:SF2">
    <property type="entry name" value="FORKHEAD-ASSOCIATED DOMAIN PROTEIN"/>
    <property type="match status" value="1"/>
</dbReference>
<evidence type="ECO:0000313" key="3">
    <source>
        <dbReference type="EMBL" id="CAA7402083.1"/>
    </source>
</evidence>
<evidence type="ECO:0000313" key="4">
    <source>
        <dbReference type="Proteomes" id="UP000663760"/>
    </source>
</evidence>
<sequence>MISSFGWVKTGGIFPSGWGSGGRKRRGTTPFLVIAGVGAPASGSSSSGTEKLRTQLDLLREEAELTRSKANSARLRLLRLSEAAEKLRRRAAVDIQNGKENEARELLLQKKKVMQALDRSKNRIELLDELSSKLNESVIHVQAISLKEEQLIGNLTHMKFSIDDAQQPVHIISPSDEVGEDSDGSVLINSSSPSESVGEDANASELINPISPGDAAEEDSKMGGQIKINSRLDDEIDAARENLQHLDEETGRSSSMDGDEKGNFLREIACFDDFLWHVDGHLREAETDLTLLLKSSTLLMENEQEQRSSRVQQASLILGDISRTRRRSVDSS</sequence>
<dbReference type="EMBL" id="LR746272">
    <property type="protein sequence ID" value="CAA7402083.1"/>
    <property type="molecule type" value="Genomic_DNA"/>
</dbReference>
<protein>
    <submittedName>
        <fullName evidence="3">Uncharacterized protein</fullName>
    </submittedName>
</protein>
<keyword evidence="1" id="KW-0175">Coiled coil</keyword>
<gene>
    <name evidence="3" type="ORF">SI8410_09012761</name>
</gene>
<dbReference type="AlphaFoldDB" id="A0A7I8KW98"/>
<dbReference type="Proteomes" id="UP000663760">
    <property type="component" value="Chromosome 9"/>
</dbReference>
<dbReference type="PANTHER" id="PTHR37174">
    <property type="entry name" value="FORKHEAD-ASSOCIATED DOMAIN PROTEIN"/>
    <property type="match status" value="1"/>
</dbReference>
<dbReference type="OrthoDB" id="772275at2759"/>
<organism evidence="3 4">
    <name type="scientific">Spirodela intermedia</name>
    <name type="common">Intermediate duckweed</name>
    <dbReference type="NCBI Taxonomy" id="51605"/>
    <lineage>
        <taxon>Eukaryota</taxon>
        <taxon>Viridiplantae</taxon>
        <taxon>Streptophyta</taxon>
        <taxon>Embryophyta</taxon>
        <taxon>Tracheophyta</taxon>
        <taxon>Spermatophyta</taxon>
        <taxon>Magnoliopsida</taxon>
        <taxon>Liliopsida</taxon>
        <taxon>Araceae</taxon>
        <taxon>Lemnoideae</taxon>
        <taxon>Spirodela</taxon>
    </lineage>
</organism>
<reference evidence="3" key="1">
    <citation type="submission" date="2020-02" db="EMBL/GenBank/DDBJ databases">
        <authorList>
            <person name="Scholz U."/>
            <person name="Mascher M."/>
            <person name="Fiebig A."/>
        </authorList>
    </citation>
    <scope>NUCLEOTIDE SEQUENCE</scope>
</reference>
<proteinExistence type="predicted"/>
<accession>A0A7I8KW98</accession>